<dbReference type="GO" id="GO:0032007">
    <property type="term" value="P:negative regulation of TOR signaling"/>
    <property type="evidence" value="ECO:0007669"/>
    <property type="project" value="TreeGrafter"/>
</dbReference>
<sequence>MAEVQRNFRSTYLEKVGIKGVEEKKSLDIILKDKNVDLQKLKQFCQRFTLPAAYRLYVWKIILGTARWSRGIFEGHVLNIYYECDSSRGATVRELLNRLPCSSSGSVEAVSKFRHLTIPSEFTNFDSICQKKFELVPVSFDVSSIDVPMKGASKITESPVTDAFKDTDSPKEGDSIVNDASKETVVHMSPLKTRQISRCHNCKILRKTNQDLRQKPLQVRHDKMDVIKAYYSKKKLNIPDKRMNQKIKKDHQIKKTQQKFDMTTLAMDLSETKKQVSSIERKNKRTKHYYRNKSQKALFPSEAPGEIETLYKQLAEKNTDTRVPG</sequence>
<accession>A0AAD9MU10</accession>
<evidence type="ECO:0000256" key="1">
    <source>
        <dbReference type="SAM" id="MobiDB-lite"/>
    </source>
</evidence>
<keyword evidence="3" id="KW-1185">Reference proteome</keyword>
<feature type="region of interest" description="Disordered" evidence="1">
    <location>
        <begin position="277"/>
        <end position="297"/>
    </location>
</feature>
<organism evidence="2 3">
    <name type="scientific">Paralvinella palmiformis</name>
    <dbReference type="NCBI Taxonomy" id="53620"/>
    <lineage>
        <taxon>Eukaryota</taxon>
        <taxon>Metazoa</taxon>
        <taxon>Spiralia</taxon>
        <taxon>Lophotrochozoa</taxon>
        <taxon>Annelida</taxon>
        <taxon>Polychaeta</taxon>
        <taxon>Sedentaria</taxon>
        <taxon>Canalipalpata</taxon>
        <taxon>Terebellida</taxon>
        <taxon>Terebelliformia</taxon>
        <taxon>Alvinellidae</taxon>
        <taxon>Paralvinella</taxon>
    </lineage>
</organism>
<name>A0AAD9MU10_9ANNE</name>
<dbReference type="PANTHER" id="PTHR13530:SF3">
    <property type="entry name" value="TBC1 DOMAIN FAMILY MEMBER 7"/>
    <property type="match status" value="1"/>
</dbReference>
<feature type="compositionally biased region" description="Basic residues" evidence="1">
    <location>
        <begin position="282"/>
        <end position="294"/>
    </location>
</feature>
<evidence type="ECO:0000313" key="3">
    <source>
        <dbReference type="Proteomes" id="UP001208570"/>
    </source>
</evidence>
<dbReference type="EMBL" id="JAODUP010000785">
    <property type="protein sequence ID" value="KAK2144098.1"/>
    <property type="molecule type" value="Genomic_DNA"/>
</dbReference>
<dbReference type="AlphaFoldDB" id="A0AAD9MU10"/>
<dbReference type="GO" id="GO:0005096">
    <property type="term" value="F:GTPase activator activity"/>
    <property type="evidence" value="ECO:0007669"/>
    <property type="project" value="TreeGrafter"/>
</dbReference>
<dbReference type="InterPro" id="IPR039842">
    <property type="entry name" value="TBC1D7"/>
</dbReference>
<proteinExistence type="predicted"/>
<reference evidence="2" key="1">
    <citation type="journal article" date="2023" name="Mol. Biol. Evol.">
        <title>Third-Generation Sequencing Reveals the Adaptive Role of the Epigenome in Three Deep-Sea Polychaetes.</title>
        <authorList>
            <person name="Perez M."/>
            <person name="Aroh O."/>
            <person name="Sun Y."/>
            <person name="Lan Y."/>
            <person name="Juniper S.K."/>
            <person name="Young C.R."/>
            <person name="Angers B."/>
            <person name="Qian P.Y."/>
        </authorList>
    </citation>
    <scope>NUCLEOTIDE SEQUENCE</scope>
    <source>
        <strain evidence="2">P08H-3</strain>
    </source>
</reference>
<protein>
    <submittedName>
        <fullName evidence="2">Uncharacterized protein</fullName>
    </submittedName>
</protein>
<dbReference type="Proteomes" id="UP001208570">
    <property type="component" value="Unassembled WGS sequence"/>
</dbReference>
<evidence type="ECO:0000313" key="2">
    <source>
        <dbReference type="EMBL" id="KAK2144098.1"/>
    </source>
</evidence>
<dbReference type="Gene3D" id="1.10.10.750">
    <property type="entry name" value="Ypt/Rab-GAP domain of gyp1p, domain 1"/>
    <property type="match status" value="1"/>
</dbReference>
<gene>
    <name evidence="2" type="ORF">LSH36_785g01043</name>
</gene>
<dbReference type="PANTHER" id="PTHR13530">
    <property type="entry name" value="TBC1 DOMAIN FAMILY MEMBER 7"/>
    <property type="match status" value="1"/>
</dbReference>
<comment type="caution">
    <text evidence="2">The sequence shown here is derived from an EMBL/GenBank/DDBJ whole genome shotgun (WGS) entry which is preliminary data.</text>
</comment>